<feature type="non-terminal residue" evidence="5">
    <location>
        <position position="1"/>
    </location>
</feature>
<feature type="domain" description="Kazal-like" evidence="4">
    <location>
        <begin position="1"/>
        <end position="41"/>
    </location>
</feature>
<dbReference type="AlphaFoldDB" id="A0A0A9YHI0"/>
<dbReference type="SMART" id="SM00280">
    <property type="entry name" value="KAZAL"/>
    <property type="match status" value="2"/>
</dbReference>
<evidence type="ECO:0000313" key="5">
    <source>
        <dbReference type="EMBL" id="JAG31076.1"/>
    </source>
</evidence>
<reference evidence="5" key="1">
    <citation type="journal article" date="2014" name="PLoS ONE">
        <title>Transcriptome-Based Identification of ABC Transporters in the Western Tarnished Plant Bug Lygus hesperus.</title>
        <authorList>
            <person name="Hull J.J."/>
            <person name="Chaney K."/>
            <person name="Geib S.M."/>
            <person name="Fabrick J.A."/>
            <person name="Brent C.S."/>
            <person name="Walsh D."/>
            <person name="Lavine L.C."/>
        </authorList>
    </citation>
    <scope>NUCLEOTIDE SEQUENCE</scope>
</reference>
<dbReference type="GO" id="GO:0005576">
    <property type="term" value="C:extracellular region"/>
    <property type="evidence" value="ECO:0007669"/>
    <property type="project" value="TreeGrafter"/>
</dbReference>
<protein>
    <submittedName>
        <fullName evidence="5">Agrin</fullName>
    </submittedName>
</protein>
<keyword evidence="1" id="KW-0646">Protease inhibitor</keyword>
<dbReference type="PANTHER" id="PTHR10913">
    <property type="entry name" value="FOLLISTATIN-RELATED"/>
    <property type="match status" value="1"/>
</dbReference>
<dbReference type="EMBL" id="GBHO01012528">
    <property type="protein sequence ID" value="JAG31076.1"/>
    <property type="molecule type" value="Transcribed_RNA"/>
</dbReference>
<evidence type="ECO:0000256" key="1">
    <source>
        <dbReference type="ARBA" id="ARBA00022690"/>
    </source>
</evidence>
<dbReference type="SUPFAM" id="SSF100895">
    <property type="entry name" value="Kazal-type serine protease inhibitors"/>
    <property type="match status" value="2"/>
</dbReference>
<feature type="non-terminal residue" evidence="5">
    <location>
        <position position="130"/>
    </location>
</feature>
<name>A0A0A9YHI0_LYGHE</name>
<evidence type="ECO:0000256" key="3">
    <source>
        <dbReference type="ARBA" id="ARBA00023157"/>
    </source>
</evidence>
<feature type="domain" description="Kazal-like" evidence="4">
    <location>
        <begin position="57"/>
        <end position="111"/>
    </location>
</feature>
<sequence length="130" mass="13853">PSSAQVCGTDGLTYLNLCFLRRSGCINNTKIGVQHPGPCDPCAGVVCPDGQICLVTEGRVARCSCPDSCSFEGPPVCATDGQTYSNECYMRLEACRTRKQLAILYKDSCSTGVNPCVGLQCEYGSFCMVS</sequence>
<evidence type="ECO:0000256" key="2">
    <source>
        <dbReference type="ARBA" id="ARBA00022900"/>
    </source>
</evidence>
<dbReference type="CDD" id="cd00104">
    <property type="entry name" value="KAZAL_FS"/>
    <property type="match status" value="2"/>
</dbReference>
<dbReference type="InterPro" id="IPR050653">
    <property type="entry name" value="Prot_Inhib_GrowthFact_Antg"/>
</dbReference>
<proteinExistence type="predicted"/>
<dbReference type="InterPro" id="IPR002350">
    <property type="entry name" value="Kazal_dom"/>
</dbReference>
<gene>
    <name evidence="5" type="primary">AGRN_4</name>
    <name evidence="5" type="ORF">CM83_105206</name>
</gene>
<accession>A0A0A9YHI0</accession>
<organism evidence="5">
    <name type="scientific">Lygus hesperus</name>
    <name type="common">Western plant bug</name>
    <dbReference type="NCBI Taxonomy" id="30085"/>
    <lineage>
        <taxon>Eukaryota</taxon>
        <taxon>Metazoa</taxon>
        <taxon>Ecdysozoa</taxon>
        <taxon>Arthropoda</taxon>
        <taxon>Hexapoda</taxon>
        <taxon>Insecta</taxon>
        <taxon>Pterygota</taxon>
        <taxon>Neoptera</taxon>
        <taxon>Paraneoptera</taxon>
        <taxon>Hemiptera</taxon>
        <taxon>Heteroptera</taxon>
        <taxon>Panheteroptera</taxon>
        <taxon>Cimicomorpha</taxon>
        <taxon>Miridae</taxon>
        <taxon>Mirini</taxon>
        <taxon>Lygus</taxon>
    </lineage>
</organism>
<dbReference type="GO" id="GO:0030154">
    <property type="term" value="P:cell differentiation"/>
    <property type="evidence" value="ECO:0007669"/>
    <property type="project" value="TreeGrafter"/>
</dbReference>
<dbReference type="Pfam" id="PF07648">
    <property type="entry name" value="Kazal_2"/>
    <property type="match status" value="2"/>
</dbReference>
<evidence type="ECO:0000259" key="4">
    <source>
        <dbReference type="PROSITE" id="PS51465"/>
    </source>
</evidence>
<dbReference type="Gene3D" id="3.30.60.30">
    <property type="match status" value="2"/>
</dbReference>
<dbReference type="PANTHER" id="PTHR10913:SF45">
    <property type="entry name" value="FOLLISTATIN, ISOFORM A-RELATED"/>
    <property type="match status" value="1"/>
</dbReference>
<dbReference type="InterPro" id="IPR036058">
    <property type="entry name" value="Kazal_dom_sf"/>
</dbReference>
<reference evidence="5" key="2">
    <citation type="submission" date="2014-07" db="EMBL/GenBank/DDBJ databases">
        <authorList>
            <person name="Hull J."/>
        </authorList>
    </citation>
    <scope>NUCLEOTIDE SEQUENCE</scope>
</reference>
<dbReference type="PROSITE" id="PS51465">
    <property type="entry name" value="KAZAL_2"/>
    <property type="match status" value="2"/>
</dbReference>
<dbReference type="FunFam" id="3.30.60.30:FF:000040">
    <property type="entry name" value="Agrin, putative"/>
    <property type="match status" value="1"/>
</dbReference>
<keyword evidence="2" id="KW-0722">Serine protease inhibitor</keyword>
<keyword evidence="3" id="KW-1015">Disulfide bond</keyword>